<proteinExistence type="predicted"/>
<reference evidence="2 3" key="1">
    <citation type="submission" date="2020-10" db="EMBL/GenBank/DDBJ databases">
        <title>The Coptis chinensis genome and diversification of protoberbering-type alkaloids.</title>
        <authorList>
            <person name="Wang B."/>
            <person name="Shu S."/>
            <person name="Song C."/>
            <person name="Liu Y."/>
        </authorList>
    </citation>
    <scope>NUCLEOTIDE SEQUENCE [LARGE SCALE GENOMIC DNA]</scope>
    <source>
        <strain evidence="2">HL-2020</strain>
        <tissue evidence="2">Leaf</tissue>
    </source>
</reference>
<evidence type="ECO:0000259" key="1">
    <source>
        <dbReference type="PROSITE" id="PS50181"/>
    </source>
</evidence>
<dbReference type="AlphaFoldDB" id="A0A835IRZ9"/>
<gene>
    <name evidence="2" type="ORF">IFM89_013243</name>
</gene>
<dbReference type="Proteomes" id="UP000631114">
    <property type="component" value="Unassembled WGS sequence"/>
</dbReference>
<feature type="domain" description="F-box" evidence="1">
    <location>
        <begin position="27"/>
        <end position="75"/>
    </location>
</feature>
<evidence type="ECO:0000313" key="3">
    <source>
        <dbReference type="Proteomes" id="UP000631114"/>
    </source>
</evidence>
<keyword evidence="3" id="KW-1185">Reference proteome</keyword>
<dbReference type="PANTHER" id="PTHR31215">
    <property type="entry name" value="OS05G0510400 PROTEIN-RELATED"/>
    <property type="match status" value="1"/>
</dbReference>
<evidence type="ECO:0000313" key="2">
    <source>
        <dbReference type="EMBL" id="KAF9620578.1"/>
    </source>
</evidence>
<organism evidence="2 3">
    <name type="scientific">Coptis chinensis</name>
    <dbReference type="NCBI Taxonomy" id="261450"/>
    <lineage>
        <taxon>Eukaryota</taxon>
        <taxon>Viridiplantae</taxon>
        <taxon>Streptophyta</taxon>
        <taxon>Embryophyta</taxon>
        <taxon>Tracheophyta</taxon>
        <taxon>Spermatophyta</taxon>
        <taxon>Magnoliopsida</taxon>
        <taxon>Ranunculales</taxon>
        <taxon>Ranunculaceae</taxon>
        <taxon>Coptidoideae</taxon>
        <taxon>Coptis</taxon>
    </lineage>
</organism>
<dbReference type="Pfam" id="PF12937">
    <property type="entry name" value="F-box-like"/>
    <property type="match status" value="1"/>
</dbReference>
<accession>A0A835IRZ9</accession>
<dbReference type="InterPro" id="IPR001810">
    <property type="entry name" value="F-box_dom"/>
</dbReference>
<name>A0A835IRZ9_9MAGN</name>
<dbReference type="EMBL" id="JADFTS010000002">
    <property type="protein sequence ID" value="KAF9620578.1"/>
    <property type="molecule type" value="Genomic_DNA"/>
</dbReference>
<dbReference type="InterPro" id="IPR036047">
    <property type="entry name" value="F-box-like_dom_sf"/>
</dbReference>
<dbReference type="SUPFAM" id="SSF81383">
    <property type="entry name" value="F-box domain"/>
    <property type="match status" value="1"/>
</dbReference>
<sequence>MSTSLLPDLSSKIYPYDLDSSYQYSIIDHFDRLPDSILLIVFNKIDDIKALGRCCVVSRRFHGLVPQVDNVVVRVDCVISDDDTSTAVVTDKSRAAGVFANLIRFVFSGIVKPIQTLGKKEVSDGSWISSAFEEPYGPHAFIGFCCALNVLEEFVQSRYDLLVTRWKLSISHRYCAVYFLMEDIGFCFVTLDQHKLQVDAPIFTRPVTRVMQLTTE</sequence>
<dbReference type="PROSITE" id="PS50181">
    <property type="entry name" value="FBOX"/>
    <property type="match status" value="1"/>
</dbReference>
<protein>
    <recommendedName>
        <fullName evidence="1">F-box domain-containing protein</fullName>
    </recommendedName>
</protein>
<dbReference type="OrthoDB" id="1113608at2759"/>
<comment type="caution">
    <text evidence="2">The sequence shown here is derived from an EMBL/GenBank/DDBJ whole genome shotgun (WGS) entry which is preliminary data.</text>
</comment>
<dbReference type="InterPro" id="IPR044809">
    <property type="entry name" value="AUF1-like"/>
</dbReference>